<dbReference type="AlphaFoldDB" id="A0A0G0XGD8"/>
<keyword evidence="2" id="KW-0604">Photosystem II</keyword>
<dbReference type="EMBL" id="LCAH01000008">
    <property type="protein sequence ID" value="KKR86792.1"/>
    <property type="molecule type" value="Genomic_DNA"/>
</dbReference>
<comment type="caution">
    <text evidence="4">The sequence shown here is derived from an EMBL/GenBank/DDBJ whole genome shotgun (WGS) entry which is preliminary data.</text>
</comment>
<gene>
    <name evidence="4" type="ORF">UU35_C0008G0006</name>
</gene>
<dbReference type="GO" id="GO:0015979">
    <property type="term" value="P:photosynthesis"/>
    <property type="evidence" value="ECO:0007669"/>
    <property type="project" value="UniProtKB-KW"/>
</dbReference>
<dbReference type="InterPro" id="IPR003961">
    <property type="entry name" value="FN3_dom"/>
</dbReference>
<proteinExistence type="predicted"/>
<dbReference type="GO" id="GO:0009523">
    <property type="term" value="C:photosystem II"/>
    <property type="evidence" value="ECO:0007669"/>
    <property type="project" value="UniProtKB-KW"/>
</dbReference>
<dbReference type="InterPro" id="IPR015943">
    <property type="entry name" value="WD40/YVTN_repeat-like_dom_sf"/>
</dbReference>
<evidence type="ECO:0000313" key="5">
    <source>
        <dbReference type="Proteomes" id="UP000034616"/>
    </source>
</evidence>
<dbReference type="Pfam" id="PF14870">
    <property type="entry name" value="PSII_BNR"/>
    <property type="match status" value="1"/>
</dbReference>
<dbReference type="Proteomes" id="UP000034616">
    <property type="component" value="Unassembled WGS sequence"/>
</dbReference>
<dbReference type="Gene3D" id="2.60.40.10">
    <property type="entry name" value="Immunoglobulins"/>
    <property type="match status" value="2"/>
</dbReference>
<dbReference type="InterPro" id="IPR036278">
    <property type="entry name" value="Sialidase_sf"/>
</dbReference>
<evidence type="ECO:0000256" key="2">
    <source>
        <dbReference type="ARBA" id="ARBA00023276"/>
    </source>
</evidence>
<dbReference type="Gene3D" id="2.130.10.10">
    <property type="entry name" value="YVTN repeat-like/Quinoprotein amine dehydrogenase"/>
    <property type="match status" value="2"/>
</dbReference>
<dbReference type="PANTHER" id="PTHR47199">
    <property type="entry name" value="PHOTOSYSTEM II STABILITY/ASSEMBLY FACTOR HCF136, CHLOROPLASTIC"/>
    <property type="match status" value="1"/>
</dbReference>
<dbReference type="PANTHER" id="PTHR47199:SF2">
    <property type="entry name" value="PHOTOSYSTEM II STABILITY_ASSEMBLY FACTOR HCF136, CHLOROPLASTIC"/>
    <property type="match status" value="1"/>
</dbReference>
<dbReference type="SUPFAM" id="SSF110296">
    <property type="entry name" value="Oligoxyloglucan reducing end-specific cellobiohydrolase"/>
    <property type="match status" value="1"/>
</dbReference>
<organism evidence="4 5">
    <name type="scientific">Candidatus Uhrbacteria bacterium GW2011_GWC2_41_11</name>
    <dbReference type="NCBI Taxonomy" id="1618985"/>
    <lineage>
        <taxon>Bacteria</taxon>
        <taxon>Candidatus Uhriibacteriota</taxon>
    </lineage>
</organism>
<reference evidence="4 5" key="1">
    <citation type="journal article" date="2015" name="Nature">
        <title>rRNA introns, odd ribosomes, and small enigmatic genomes across a large radiation of phyla.</title>
        <authorList>
            <person name="Brown C.T."/>
            <person name="Hug L.A."/>
            <person name="Thomas B.C."/>
            <person name="Sharon I."/>
            <person name="Castelle C.J."/>
            <person name="Singh A."/>
            <person name="Wilkins M.J."/>
            <person name="Williams K.H."/>
            <person name="Banfield J.F."/>
        </authorList>
    </citation>
    <scope>NUCLEOTIDE SEQUENCE [LARGE SCALE GENOMIC DNA]</scope>
</reference>
<accession>A0A0G0XGD8</accession>
<name>A0A0G0XGD8_9BACT</name>
<dbReference type="InterPro" id="IPR028203">
    <property type="entry name" value="PSII_CF48-like_dom"/>
</dbReference>
<evidence type="ECO:0000256" key="1">
    <source>
        <dbReference type="ARBA" id="ARBA00022531"/>
    </source>
</evidence>
<feature type="domain" description="Fibronectin type-III" evidence="3">
    <location>
        <begin position="323"/>
        <end position="415"/>
    </location>
</feature>
<evidence type="ECO:0000259" key="3">
    <source>
        <dbReference type="PROSITE" id="PS50853"/>
    </source>
</evidence>
<protein>
    <recommendedName>
        <fullName evidence="3">Fibronectin type-III domain-containing protein</fullName>
    </recommendedName>
</protein>
<sequence>MHQHLFFSRIQKIGLSLIFSFFIASGAYAAGWASLLSPVSSSLYAIDFSGTTGYAVGADGSLVYTSDRGKTWKEGSLSTSKDFFDVAAVSSTVAYASGESGVIAKTEDGGKTWKFLDSSTSVSLYEIVMTSTSTGYTVGASGVILKTTDSGKTWKEQTSGISVALYGLSFVSNSSSTLWAVGENGVILKTTDSGSTWKQETSATSVDLTAIDMVSSSAGWIGGENGMVLKTTDGGSHWSLVSVSQIDGYDVKDVAFLSSTGDGFISAEGDRVYKTTDGGANWSHISFPGSSDVLSITYEDEEKIWASGSDGALFGYDVGNPGKPTNFTIRSGSPTHDSTPTFDWSAATDGESSVDHYEFRMDAGSYTDIGSFTSYTVLHVLTSGDHTAYLRAVDDAGNTGSVVSLSFMITETDVPEVGKISPTSAVEDVTVTLSATVSDDHGVDECLLYVNGVKKKTMSVKGEQASVSYTFTDTDSYSVAAQCSDDEGNSTTGSSVTIIVSKAITDVESGDLVKTACSDTVYVNDPCTAVYFYGPDGKRHAFPNERVFKTWYKNYDNMVIVTAKVMASIPLGKNVTYRPGVRLIKFDSSNAVYAITRGGVLRPIANGAIAAGIYGSDWVSDIESVSDVFFGNYEMGELIDSTLDYNPTTEKNAVTSISKDL</sequence>
<dbReference type="PROSITE" id="PS50853">
    <property type="entry name" value="FN3"/>
    <property type="match status" value="1"/>
</dbReference>
<dbReference type="InterPro" id="IPR013783">
    <property type="entry name" value="Ig-like_fold"/>
</dbReference>
<keyword evidence="1" id="KW-0602">Photosynthesis</keyword>
<dbReference type="SUPFAM" id="SSF50939">
    <property type="entry name" value="Sialidases"/>
    <property type="match status" value="1"/>
</dbReference>
<evidence type="ECO:0000313" key="4">
    <source>
        <dbReference type="EMBL" id="KKR86792.1"/>
    </source>
</evidence>